<protein>
    <recommendedName>
        <fullName evidence="2">DUF11 domain-containing protein</fullName>
    </recommendedName>
</protein>
<dbReference type="InterPro" id="IPR013783">
    <property type="entry name" value="Ig-like_fold"/>
</dbReference>
<reference evidence="3" key="1">
    <citation type="submission" date="2023-09" db="EMBL/GenBank/DDBJ databases">
        <title>30 novel species of actinomycetes from the DSMZ collection.</title>
        <authorList>
            <person name="Nouioui I."/>
        </authorList>
    </citation>
    <scope>NUCLEOTIDE SEQUENCE</scope>
    <source>
        <strain evidence="3">DSM 115977</strain>
    </source>
</reference>
<evidence type="ECO:0000259" key="2">
    <source>
        <dbReference type="Pfam" id="PF01345"/>
    </source>
</evidence>
<dbReference type="InterPro" id="IPR001434">
    <property type="entry name" value="OmcB-like_DUF11"/>
</dbReference>
<evidence type="ECO:0000256" key="1">
    <source>
        <dbReference type="SAM" id="SignalP"/>
    </source>
</evidence>
<keyword evidence="1" id="KW-0732">Signal</keyword>
<proteinExistence type="predicted"/>
<evidence type="ECO:0000313" key="3">
    <source>
        <dbReference type="EMBL" id="MDT0530143.1"/>
    </source>
</evidence>
<feature type="chain" id="PRO_5045843236" description="DUF11 domain-containing protein" evidence="1">
    <location>
        <begin position="36"/>
        <end position="421"/>
    </location>
</feature>
<organism evidence="3 4">
    <name type="scientific">Micromonospora reichwaldensis</name>
    <dbReference type="NCBI Taxonomy" id="3075516"/>
    <lineage>
        <taxon>Bacteria</taxon>
        <taxon>Bacillati</taxon>
        <taxon>Actinomycetota</taxon>
        <taxon>Actinomycetes</taxon>
        <taxon>Micromonosporales</taxon>
        <taxon>Micromonosporaceae</taxon>
        <taxon>Micromonospora</taxon>
    </lineage>
</organism>
<dbReference type="Gene3D" id="2.60.40.10">
    <property type="entry name" value="Immunoglobulins"/>
    <property type="match status" value="2"/>
</dbReference>
<dbReference type="RefSeq" id="WP_311412172.1">
    <property type="nucleotide sequence ID" value="NZ_JAVRFL010000014.1"/>
</dbReference>
<feature type="domain" description="DUF11" evidence="2">
    <location>
        <begin position="41"/>
        <end position="161"/>
    </location>
</feature>
<dbReference type="Proteomes" id="UP001180973">
    <property type="component" value="Unassembled WGS sequence"/>
</dbReference>
<evidence type="ECO:0000313" key="4">
    <source>
        <dbReference type="Proteomes" id="UP001180973"/>
    </source>
</evidence>
<name>A0ABU2WW32_9ACTN</name>
<accession>A0ABU2WW32</accession>
<sequence>MSANPGHRLVRLSVLAGSALALTMVGLLATAPASAAPARADLVVTASVDPTEVPDTGGSSTLTVGLHNAGTNASGNVTLVVSLAAGSWFGDGVSVPPSWQCALVTPAATCTHAPLAAGATAVPLRIPFGVGAGTVGDQVVVSATATGGRESSTANNTGQASLRYIPGTVDVRFTSEPRDHELIDGEVFGLHSVVSNDGTSPSGDLTVTVPLPAGTVRHGESHEGWACGYGDDLAGGQPGWRCTHAPLRPGENSSLLGITATISGADPGDVLDLTATLSTTSTETTLDNNTLRTRATVLQSATVRGIVWVDSDRDNVRDAGEPGAPPGDEGIYQIVVGGQGFTAVATVNPDGTYTAQVRPGTYRSEFYVRDPYSFITSPDSDLVYYLNETGGRNKYGYSGSVTLAGGEEAVIDAGVVSKYLS</sequence>
<feature type="signal peptide" evidence="1">
    <location>
        <begin position="1"/>
        <end position="35"/>
    </location>
</feature>
<comment type="caution">
    <text evidence="3">The sequence shown here is derived from an EMBL/GenBank/DDBJ whole genome shotgun (WGS) entry which is preliminary data.</text>
</comment>
<dbReference type="Pfam" id="PF01345">
    <property type="entry name" value="DUF11"/>
    <property type="match status" value="1"/>
</dbReference>
<gene>
    <name evidence="3" type="ORF">RM555_14220</name>
</gene>
<keyword evidence="4" id="KW-1185">Reference proteome</keyword>
<dbReference type="SUPFAM" id="SSF117074">
    <property type="entry name" value="Hypothetical protein PA1324"/>
    <property type="match status" value="1"/>
</dbReference>
<dbReference type="EMBL" id="JAVRFL010000014">
    <property type="protein sequence ID" value="MDT0530143.1"/>
    <property type="molecule type" value="Genomic_DNA"/>
</dbReference>